<evidence type="ECO:0000313" key="6">
    <source>
        <dbReference type="Proteomes" id="UP000435112"/>
    </source>
</evidence>
<accession>A0A6A4FUY9</accession>
<organism evidence="3 5">
    <name type="scientific">Phytophthora rubi</name>
    <dbReference type="NCBI Taxonomy" id="129364"/>
    <lineage>
        <taxon>Eukaryota</taxon>
        <taxon>Sar</taxon>
        <taxon>Stramenopiles</taxon>
        <taxon>Oomycota</taxon>
        <taxon>Peronosporomycetes</taxon>
        <taxon>Peronosporales</taxon>
        <taxon>Peronosporaceae</taxon>
        <taxon>Phytophthora</taxon>
    </lineage>
</organism>
<dbReference type="EMBL" id="QXFU01000277">
    <property type="protein sequence ID" value="KAE9038068.1"/>
    <property type="molecule type" value="Genomic_DNA"/>
</dbReference>
<evidence type="ECO:0000313" key="2">
    <source>
        <dbReference type="EMBL" id="KAE9043345.1"/>
    </source>
</evidence>
<dbReference type="EMBL" id="QXFV01000265">
    <property type="protein sequence ID" value="KAE9043345.1"/>
    <property type="molecule type" value="Genomic_DNA"/>
</dbReference>
<evidence type="ECO:0000313" key="5">
    <source>
        <dbReference type="Proteomes" id="UP000434957"/>
    </source>
</evidence>
<gene>
    <name evidence="2" type="ORF">PR001_g5827</name>
    <name evidence="1" type="ORF">PR002_g6216</name>
    <name evidence="3" type="ORF">PR003_g4458</name>
</gene>
<evidence type="ECO:0000313" key="3">
    <source>
        <dbReference type="EMBL" id="KAE9352281.1"/>
    </source>
</evidence>
<name>A0A6A4FUY9_9STRA</name>
<comment type="caution">
    <text evidence="3">The sequence shown here is derived from an EMBL/GenBank/DDBJ whole genome shotgun (WGS) entry which is preliminary data.</text>
</comment>
<evidence type="ECO:0000313" key="1">
    <source>
        <dbReference type="EMBL" id="KAE9038068.1"/>
    </source>
</evidence>
<evidence type="ECO:0000313" key="4">
    <source>
        <dbReference type="Proteomes" id="UP000429607"/>
    </source>
</evidence>
<dbReference type="EMBL" id="QXFT01000169">
    <property type="protein sequence ID" value="KAE9352281.1"/>
    <property type="molecule type" value="Genomic_DNA"/>
</dbReference>
<dbReference type="Proteomes" id="UP000434957">
    <property type="component" value="Unassembled WGS sequence"/>
</dbReference>
<dbReference type="AlphaFoldDB" id="A0A6A4FUY9"/>
<dbReference type="Proteomes" id="UP000435112">
    <property type="component" value="Unassembled WGS sequence"/>
</dbReference>
<sequence>MPRLRGSARLVILIPATDYVFSAGATWVRFPYCMYLCYWSTCSTRQIFLSADRKRQSSITGLSLCGTALYGSRHRHYAFRANCSKIIIFRSAHLHLKASVVSKPFWCKFTCRIKFIAGEFKV</sequence>
<keyword evidence="5" id="KW-1185">Reference proteome</keyword>
<protein>
    <submittedName>
        <fullName evidence="3">Uncharacterized protein</fullName>
    </submittedName>
</protein>
<dbReference type="Proteomes" id="UP000429607">
    <property type="component" value="Unassembled WGS sequence"/>
</dbReference>
<reference evidence="3 5" key="1">
    <citation type="submission" date="2018-08" db="EMBL/GenBank/DDBJ databases">
        <title>Genomic investigation of the strawberry pathogen Phytophthora fragariae indicates pathogenicity is determined by transcriptional variation in three key races.</title>
        <authorList>
            <person name="Adams T.M."/>
            <person name="Armitage A.D."/>
            <person name="Sobczyk M.K."/>
            <person name="Bates H.J."/>
            <person name="Dunwell J.M."/>
            <person name="Nellist C.F."/>
            <person name="Harrison R.J."/>
        </authorList>
    </citation>
    <scope>NUCLEOTIDE SEQUENCE [LARGE SCALE GENOMIC DNA]</scope>
    <source>
        <strain evidence="2 4">SCRP249</strain>
        <strain evidence="1 6">SCRP324</strain>
        <strain evidence="3 5">SCRP333</strain>
    </source>
</reference>
<proteinExistence type="predicted"/>